<protein>
    <submittedName>
        <fullName evidence="1">Uncharacterized protein</fullName>
    </submittedName>
</protein>
<dbReference type="OrthoDB" id="6775769at2759"/>
<reference evidence="2" key="1">
    <citation type="journal article" date="2015" name="Nat. Genet.">
        <title>The genome and transcriptome of the zoonotic hookworm Ancylostoma ceylanicum identify infection-specific gene families.</title>
        <authorList>
            <person name="Schwarz E.M."/>
            <person name="Hu Y."/>
            <person name="Antoshechkin I."/>
            <person name="Miller M.M."/>
            <person name="Sternberg P.W."/>
            <person name="Aroian R.V."/>
        </authorList>
    </citation>
    <scope>NUCLEOTIDE SEQUENCE</scope>
    <source>
        <strain evidence="2">HY135</strain>
    </source>
</reference>
<dbReference type="EMBL" id="JARK01001337">
    <property type="protein sequence ID" value="EYC34147.1"/>
    <property type="molecule type" value="Genomic_DNA"/>
</dbReference>
<proteinExistence type="predicted"/>
<evidence type="ECO:0000313" key="1">
    <source>
        <dbReference type="EMBL" id="EYC34147.1"/>
    </source>
</evidence>
<name>A0A016W4D7_9BILA</name>
<evidence type="ECO:0000313" key="2">
    <source>
        <dbReference type="Proteomes" id="UP000024635"/>
    </source>
</evidence>
<gene>
    <name evidence="1" type="primary">Acey_s0001.g273</name>
    <name evidence="1" type="ORF">Y032_0001g273</name>
</gene>
<dbReference type="Proteomes" id="UP000024635">
    <property type="component" value="Unassembled WGS sequence"/>
</dbReference>
<comment type="caution">
    <text evidence="1">The sequence shown here is derived from an EMBL/GenBank/DDBJ whole genome shotgun (WGS) entry which is preliminary data.</text>
</comment>
<dbReference type="AlphaFoldDB" id="A0A016W4D7"/>
<accession>A0A016W4D7</accession>
<organism evidence="1 2">
    <name type="scientific">Ancylostoma ceylanicum</name>
    <dbReference type="NCBI Taxonomy" id="53326"/>
    <lineage>
        <taxon>Eukaryota</taxon>
        <taxon>Metazoa</taxon>
        <taxon>Ecdysozoa</taxon>
        <taxon>Nematoda</taxon>
        <taxon>Chromadorea</taxon>
        <taxon>Rhabditida</taxon>
        <taxon>Rhabditina</taxon>
        <taxon>Rhabditomorpha</taxon>
        <taxon>Strongyloidea</taxon>
        <taxon>Ancylostomatidae</taxon>
        <taxon>Ancylostomatinae</taxon>
        <taxon>Ancylostoma</taxon>
    </lineage>
</organism>
<keyword evidence="2" id="KW-1185">Reference proteome</keyword>
<sequence>MTDPEQNRRWAEHFHDISNQLDPLVTYSFDGEGQSFGELDVNISDISAEEAEAVVKELWNRKAPGFGEIPVELVKNGGRTMTGQLRWLFSDCQ</sequence>